<gene>
    <name evidence="2" type="ORF">B0A49_13126</name>
</gene>
<organism evidence="2 3">
    <name type="scientific">Cryomyces minteri</name>
    <dbReference type="NCBI Taxonomy" id="331657"/>
    <lineage>
        <taxon>Eukaryota</taxon>
        <taxon>Fungi</taxon>
        <taxon>Dikarya</taxon>
        <taxon>Ascomycota</taxon>
        <taxon>Pezizomycotina</taxon>
        <taxon>Dothideomycetes</taxon>
        <taxon>Dothideomycetes incertae sedis</taxon>
        <taxon>Cryomyces</taxon>
    </lineage>
</organism>
<reference evidence="2 3" key="1">
    <citation type="submission" date="2017-03" db="EMBL/GenBank/DDBJ databases">
        <title>Genomes of endolithic fungi from Antarctica.</title>
        <authorList>
            <person name="Coleine C."/>
            <person name="Masonjones S."/>
            <person name="Stajich J.E."/>
        </authorList>
    </citation>
    <scope>NUCLEOTIDE SEQUENCE [LARGE SCALE GENOMIC DNA]</scope>
    <source>
        <strain evidence="2 3">CCFEE 5187</strain>
    </source>
</reference>
<dbReference type="STRING" id="331657.A0A4U0TIY4"/>
<dbReference type="GO" id="GO:0005829">
    <property type="term" value="C:cytosol"/>
    <property type="evidence" value="ECO:0007669"/>
    <property type="project" value="TreeGrafter"/>
</dbReference>
<dbReference type="Gene3D" id="3.10.20.90">
    <property type="entry name" value="Phosphatidylinositol 3-kinase Catalytic Subunit, Chain A, domain 1"/>
    <property type="match status" value="1"/>
</dbReference>
<keyword evidence="3" id="KW-1185">Reference proteome</keyword>
<dbReference type="GO" id="GO:0031593">
    <property type="term" value="F:polyubiquitin modification-dependent protein binding"/>
    <property type="evidence" value="ECO:0007669"/>
    <property type="project" value="TreeGrafter"/>
</dbReference>
<feature type="non-terminal residue" evidence="2">
    <location>
        <position position="1"/>
    </location>
</feature>
<dbReference type="SUPFAM" id="SSF54236">
    <property type="entry name" value="Ubiquitin-like"/>
    <property type="match status" value="1"/>
</dbReference>
<dbReference type="OrthoDB" id="419317at2759"/>
<dbReference type="GO" id="GO:0043130">
    <property type="term" value="F:ubiquitin binding"/>
    <property type="evidence" value="ECO:0007669"/>
    <property type="project" value="TreeGrafter"/>
</dbReference>
<dbReference type="PRINTS" id="PR00348">
    <property type="entry name" value="UBIQUITIN"/>
</dbReference>
<dbReference type="Proteomes" id="UP000308768">
    <property type="component" value="Unassembled WGS sequence"/>
</dbReference>
<dbReference type="PROSITE" id="PS50053">
    <property type="entry name" value="UBIQUITIN_2"/>
    <property type="match status" value="1"/>
</dbReference>
<sequence length="86" mass="9701">RGMMKLTFKDLKQQKFVIEAEPSETISEIKAKISTEKGWEASQQKLIYSGKILQDANTVESYNIEEKGFIVCMVSKVAQSSARLVD</sequence>
<dbReference type="GO" id="GO:0043161">
    <property type="term" value="P:proteasome-mediated ubiquitin-dependent protein catabolic process"/>
    <property type="evidence" value="ECO:0007669"/>
    <property type="project" value="TreeGrafter"/>
</dbReference>
<dbReference type="PANTHER" id="PTHR10621">
    <property type="entry name" value="UV EXCISION REPAIR PROTEIN RAD23"/>
    <property type="match status" value="1"/>
</dbReference>
<protein>
    <recommendedName>
        <fullName evidence="1">Ubiquitin-like domain-containing protein</fullName>
    </recommendedName>
</protein>
<accession>A0A4U0TIY4</accession>
<dbReference type="Pfam" id="PF00240">
    <property type="entry name" value="ubiquitin"/>
    <property type="match status" value="1"/>
</dbReference>
<dbReference type="GO" id="GO:0070628">
    <property type="term" value="F:proteasome binding"/>
    <property type="evidence" value="ECO:0007669"/>
    <property type="project" value="TreeGrafter"/>
</dbReference>
<dbReference type="SMART" id="SM00213">
    <property type="entry name" value="UBQ"/>
    <property type="match status" value="1"/>
</dbReference>
<dbReference type="InterPro" id="IPR000626">
    <property type="entry name" value="Ubiquitin-like_dom"/>
</dbReference>
<evidence type="ECO:0000313" key="2">
    <source>
        <dbReference type="EMBL" id="TKA21773.1"/>
    </source>
</evidence>
<evidence type="ECO:0000313" key="3">
    <source>
        <dbReference type="Proteomes" id="UP000308768"/>
    </source>
</evidence>
<dbReference type="GO" id="GO:0005654">
    <property type="term" value="C:nucleoplasm"/>
    <property type="evidence" value="ECO:0007669"/>
    <property type="project" value="TreeGrafter"/>
</dbReference>
<dbReference type="AlphaFoldDB" id="A0A4U0TIY4"/>
<dbReference type="EMBL" id="NAJN01004432">
    <property type="protein sequence ID" value="TKA21773.1"/>
    <property type="molecule type" value="Genomic_DNA"/>
</dbReference>
<evidence type="ECO:0000259" key="1">
    <source>
        <dbReference type="PROSITE" id="PS50053"/>
    </source>
</evidence>
<dbReference type="FunFam" id="3.10.20.90:FF:000175">
    <property type="entry name" value="UV excision repair protein Rad23"/>
    <property type="match status" value="1"/>
</dbReference>
<dbReference type="InterPro" id="IPR019956">
    <property type="entry name" value="Ubiquitin_dom"/>
</dbReference>
<name>A0A4U0TIY4_9PEZI</name>
<comment type="caution">
    <text evidence="2">The sequence shown here is derived from an EMBL/GenBank/DDBJ whole genome shotgun (WGS) entry which is preliminary data.</text>
</comment>
<proteinExistence type="predicted"/>
<dbReference type="InterPro" id="IPR029071">
    <property type="entry name" value="Ubiquitin-like_domsf"/>
</dbReference>
<feature type="domain" description="Ubiquitin-like" evidence="1">
    <location>
        <begin position="4"/>
        <end position="79"/>
    </location>
</feature>
<dbReference type="CDD" id="cd01805">
    <property type="entry name" value="Ubl_Rad23"/>
    <property type="match status" value="1"/>
</dbReference>
<dbReference type="PANTHER" id="PTHR10621:SF0">
    <property type="entry name" value="UV EXCISION REPAIR PROTEIN RAD23"/>
    <property type="match status" value="1"/>
</dbReference>